<dbReference type="PANTHER" id="PTHR35936">
    <property type="entry name" value="MEMBRANE-BOUND LYTIC MUREIN TRANSGLYCOSYLASE F"/>
    <property type="match status" value="1"/>
</dbReference>
<name>A0A401IPY1_9LACO</name>
<dbReference type="RefSeq" id="WP_124974202.1">
    <property type="nucleotide sequence ID" value="NZ_BFFP01000001.1"/>
</dbReference>
<evidence type="ECO:0000313" key="4">
    <source>
        <dbReference type="EMBL" id="GBG93563.1"/>
    </source>
</evidence>
<comment type="caution">
    <text evidence="4">The sequence shown here is derived from an EMBL/GenBank/DDBJ whole genome shotgun (WGS) entry which is preliminary data.</text>
</comment>
<dbReference type="SUPFAM" id="SSF53850">
    <property type="entry name" value="Periplasmic binding protein-like II"/>
    <property type="match status" value="1"/>
</dbReference>
<organism evidence="4 5">
    <name type="scientific">Ligilactobacillus salitolerans</name>
    <dbReference type="NCBI Taxonomy" id="1808352"/>
    <lineage>
        <taxon>Bacteria</taxon>
        <taxon>Bacillati</taxon>
        <taxon>Bacillota</taxon>
        <taxon>Bacilli</taxon>
        <taxon>Lactobacillales</taxon>
        <taxon>Lactobacillaceae</taxon>
        <taxon>Ligilactobacillus</taxon>
    </lineage>
</organism>
<dbReference type="OrthoDB" id="9774451at2"/>
<dbReference type="Gene3D" id="3.40.190.10">
    <property type="entry name" value="Periplasmic binding protein-like II"/>
    <property type="match status" value="2"/>
</dbReference>
<proteinExistence type="predicted"/>
<dbReference type="InterPro" id="IPR001638">
    <property type="entry name" value="Solute-binding_3/MltF_N"/>
</dbReference>
<feature type="signal peptide" evidence="2">
    <location>
        <begin position="1"/>
        <end position="23"/>
    </location>
</feature>
<dbReference type="PANTHER" id="PTHR35936:SF17">
    <property type="entry name" value="ARGININE-BINDING EXTRACELLULAR PROTEIN ARTP"/>
    <property type="match status" value="1"/>
</dbReference>
<evidence type="ECO:0000313" key="5">
    <source>
        <dbReference type="Proteomes" id="UP000286848"/>
    </source>
</evidence>
<dbReference type="PROSITE" id="PS51257">
    <property type="entry name" value="PROKAR_LIPOPROTEIN"/>
    <property type="match status" value="1"/>
</dbReference>
<dbReference type="SMART" id="SM00062">
    <property type="entry name" value="PBPb"/>
    <property type="match status" value="1"/>
</dbReference>
<reference evidence="4 5" key="1">
    <citation type="journal article" date="2019" name="Int. J. Syst. Evol. Microbiol.">
        <title>Lactobacillus salitolerans sp. nov., a novel lactic acid bacterium isolated from spent mushroom substrates.</title>
        <authorList>
            <person name="Tohno M."/>
            <person name="Tanizawa Y."/>
            <person name="Kojima Y."/>
            <person name="Sakamoto M."/>
            <person name="Nakamura Y."/>
            <person name="Ohkuma M."/>
            <person name="Kobayashi H."/>
        </authorList>
    </citation>
    <scope>NUCLEOTIDE SEQUENCE [LARGE SCALE GENOMIC DNA]</scope>
    <source>
        <strain evidence="4 5">YK43</strain>
    </source>
</reference>
<dbReference type="Proteomes" id="UP000286848">
    <property type="component" value="Unassembled WGS sequence"/>
</dbReference>
<evidence type="ECO:0000256" key="1">
    <source>
        <dbReference type="ARBA" id="ARBA00022729"/>
    </source>
</evidence>
<gene>
    <name evidence="4" type="ORF">LFYK43_00220</name>
</gene>
<dbReference type="EMBL" id="BFFP01000001">
    <property type="protein sequence ID" value="GBG93563.1"/>
    <property type="molecule type" value="Genomic_DNA"/>
</dbReference>
<accession>A0A401IPY1</accession>
<dbReference type="Pfam" id="PF00497">
    <property type="entry name" value="SBP_bac_3"/>
    <property type="match status" value="1"/>
</dbReference>
<feature type="domain" description="Solute-binding protein family 3/N-terminal" evidence="3">
    <location>
        <begin position="42"/>
        <end position="266"/>
    </location>
</feature>
<evidence type="ECO:0000256" key="2">
    <source>
        <dbReference type="SAM" id="SignalP"/>
    </source>
</evidence>
<protein>
    <submittedName>
        <fullName evidence="4">Amino acid ABC transporter substrate-binding protein</fullName>
    </submittedName>
</protein>
<keyword evidence="1 2" id="KW-0732">Signal</keyword>
<sequence>MRQKHLKRLTLGVLCTLTLLVLASCGNKNSEDSVKRIQNKNTLVLGTSADDAPFEFPIVQNGKKKIIGYDIMVGQKIADDLGVKLKVENIAFPSLLTELQDKKVDLVLAGMVKTPAREKAVSFSKPYHQAANVLLVRKEDAHKYNHVSDLNGKSIGAQQSSAQEKIAKTQLPKASLVTESSRGTLTAELKSQKVDGVLLGKDGAEIYTLKYPNQYAIAQVKLKTTADISAVSIGVNKDDKALLKRINKKITELKHSGELDKMFKQAQAQQAKYGK</sequence>
<dbReference type="AlphaFoldDB" id="A0A401IPY1"/>
<evidence type="ECO:0000259" key="3">
    <source>
        <dbReference type="SMART" id="SM00062"/>
    </source>
</evidence>
<keyword evidence="5" id="KW-1185">Reference proteome</keyword>
<feature type="chain" id="PRO_5038536421" evidence="2">
    <location>
        <begin position="24"/>
        <end position="275"/>
    </location>
</feature>